<keyword evidence="1" id="KW-1133">Transmembrane helix</keyword>
<dbReference type="PANTHER" id="PTHR23028:SF53">
    <property type="entry name" value="ACYL_TRANSF_3 DOMAIN-CONTAINING PROTEIN"/>
    <property type="match status" value="1"/>
</dbReference>
<reference evidence="3 4" key="1">
    <citation type="submission" date="2020-08" db="EMBL/GenBank/DDBJ databases">
        <title>Genomic Encyclopedia of Type Strains, Phase IV (KMG-IV): sequencing the most valuable type-strain genomes for metagenomic binning, comparative biology and taxonomic classification.</title>
        <authorList>
            <person name="Goeker M."/>
        </authorList>
    </citation>
    <scope>NUCLEOTIDE SEQUENCE [LARGE SCALE GENOMIC DNA]</scope>
    <source>
        <strain evidence="3 4">DSM 12252</strain>
    </source>
</reference>
<keyword evidence="1" id="KW-0472">Membrane</keyword>
<protein>
    <submittedName>
        <fullName evidence="3">Peptidoglycan/LPS O-acetylase OafA/YrhL</fullName>
    </submittedName>
</protein>
<proteinExistence type="predicted"/>
<comment type="caution">
    <text evidence="3">The sequence shown here is derived from an EMBL/GenBank/DDBJ whole genome shotgun (WGS) entry which is preliminary data.</text>
</comment>
<keyword evidence="1" id="KW-0812">Transmembrane</keyword>
<evidence type="ECO:0000313" key="3">
    <source>
        <dbReference type="EMBL" id="MBB5032228.1"/>
    </source>
</evidence>
<evidence type="ECO:0000259" key="2">
    <source>
        <dbReference type="Pfam" id="PF01757"/>
    </source>
</evidence>
<feature type="transmembrane region" description="Helical" evidence="1">
    <location>
        <begin position="61"/>
        <end position="81"/>
    </location>
</feature>
<gene>
    <name evidence="3" type="ORF">HNQ65_001805</name>
</gene>
<feature type="transmembrane region" description="Helical" evidence="1">
    <location>
        <begin position="318"/>
        <end position="336"/>
    </location>
</feature>
<evidence type="ECO:0000313" key="4">
    <source>
        <dbReference type="Proteomes" id="UP000590740"/>
    </source>
</evidence>
<dbReference type="Pfam" id="PF01757">
    <property type="entry name" value="Acyl_transf_3"/>
    <property type="match status" value="1"/>
</dbReference>
<name>A0A7W7Y9R4_9BACT</name>
<accession>A0A7W7Y9R4</accession>
<dbReference type="Proteomes" id="UP000590740">
    <property type="component" value="Unassembled WGS sequence"/>
</dbReference>
<keyword evidence="4" id="KW-1185">Reference proteome</keyword>
<organism evidence="3 4">
    <name type="scientific">Prosthecobacter vanneervenii</name>
    <dbReference type="NCBI Taxonomy" id="48466"/>
    <lineage>
        <taxon>Bacteria</taxon>
        <taxon>Pseudomonadati</taxon>
        <taxon>Verrucomicrobiota</taxon>
        <taxon>Verrucomicrobiia</taxon>
        <taxon>Verrucomicrobiales</taxon>
        <taxon>Verrucomicrobiaceae</taxon>
        <taxon>Prosthecobacter</taxon>
    </lineage>
</organism>
<dbReference type="EMBL" id="JACHIG010000003">
    <property type="protein sequence ID" value="MBB5032228.1"/>
    <property type="molecule type" value="Genomic_DNA"/>
</dbReference>
<sequence length="367" mass="41432">MAILIVFLSHAGLSHVVPGLFGVTIFFFLSGYLITTLLRMECERTGGVNLRQFFLRRTLRILPPFYLVLFLIALLCASGVLPGGSHIQAFTAQALFAANYWEIHGGFQPPGTEVLWSLAVEEHFYLVFPFFYLGMRRVLPDRSHQFALLLTLCAAVLVWRMLLVHQFSAIDLHSGSAHHPRTCHGTDTRLDGLLFGCALAVWGNPALDSTRIRRSHWLFVLLPACVALLLASFLIRSVPFRETWRYTVQGLALMPVFICVIRFHDSPLLRFLNWSWVSRLGVFSYAFYLTHSLLLALMEECLPDSMHLSHLQLMMLRGMAAFALSLASSWIIHHGVERPFLRLRRRLGGAAPTVQHKQSSGLALNHA</sequence>
<dbReference type="AlphaFoldDB" id="A0A7W7Y9R4"/>
<evidence type="ECO:0000256" key="1">
    <source>
        <dbReference type="SAM" id="Phobius"/>
    </source>
</evidence>
<dbReference type="GO" id="GO:0016747">
    <property type="term" value="F:acyltransferase activity, transferring groups other than amino-acyl groups"/>
    <property type="evidence" value="ECO:0007669"/>
    <property type="project" value="InterPro"/>
</dbReference>
<feature type="transmembrane region" description="Helical" evidence="1">
    <location>
        <begin position="20"/>
        <end position="40"/>
    </location>
</feature>
<dbReference type="InterPro" id="IPR050879">
    <property type="entry name" value="Acyltransferase_3"/>
</dbReference>
<feature type="transmembrane region" description="Helical" evidence="1">
    <location>
        <begin position="276"/>
        <end position="298"/>
    </location>
</feature>
<dbReference type="PANTHER" id="PTHR23028">
    <property type="entry name" value="ACETYLTRANSFERASE"/>
    <property type="match status" value="1"/>
</dbReference>
<feature type="transmembrane region" description="Helical" evidence="1">
    <location>
        <begin position="146"/>
        <end position="170"/>
    </location>
</feature>
<feature type="transmembrane region" description="Helical" evidence="1">
    <location>
        <begin position="219"/>
        <end position="238"/>
    </location>
</feature>
<feature type="domain" description="Acyltransferase 3" evidence="2">
    <location>
        <begin position="2"/>
        <end position="333"/>
    </location>
</feature>
<feature type="transmembrane region" description="Helical" evidence="1">
    <location>
        <begin position="244"/>
        <end position="264"/>
    </location>
</feature>
<dbReference type="GO" id="GO:0016020">
    <property type="term" value="C:membrane"/>
    <property type="evidence" value="ECO:0007669"/>
    <property type="project" value="TreeGrafter"/>
</dbReference>
<dbReference type="InterPro" id="IPR002656">
    <property type="entry name" value="Acyl_transf_3_dom"/>
</dbReference>
<dbReference type="GO" id="GO:0000271">
    <property type="term" value="P:polysaccharide biosynthetic process"/>
    <property type="evidence" value="ECO:0007669"/>
    <property type="project" value="TreeGrafter"/>
</dbReference>